<feature type="region of interest" description="N-terminal hotdog fold" evidence="10">
    <location>
        <begin position="1076"/>
        <end position="1195"/>
    </location>
</feature>
<dbReference type="InterPro" id="IPR013217">
    <property type="entry name" value="Methyltransf_12"/>
</dbReference>
<dbReference type="CDD" id="cd00833">
    <property type="entry name" value="PKS"/>
    <property type="match status" value="1"/>
</dbReference>
<evidence type="ECO:0000256" key="4">
    <source>
        <dbReference type="ARBA" id="ARBA00022450"/>
    </source>
</evidence>
<feature type="domain" description="Carrier" evidence="12">
    <location>
        <begin position="2263"/>
        <end position="2337"/>
    </location>
</feature>
<dbReference type="PANTHER" id="PTHR43775">
    <property type="entry name" value="FATTY ACID SYNTHASE"/>
    <property type="match status" value="1"/>
</dbReference>
<dbReference type="InterPro" id="IPR016039">
    <property type="entry name" value="Thiolase-like"/>
</dbReference>
<evidence type="ECO:0000259" key="12">
    <source>
        <dbReference type="PROSITE" id="PS50075"/>
    </source>
</evidence>
<keyword evidence="7" id="KW-0808">Transferase</keyword>
<comment type="subcellular location">
    <subcellularLocation>
        <location evidence="2">Cytoplasm</location>
    </subcellularLocation>
</comment>
<dbReference type="SMART" id="SM00822">
    <property type="entry name" value="PKS_KR"/>
    <property type="match status" value="1"/>
</dbReference>
<dbReference type="PROSITE" id="PS50075">
    <property type="entry name" value="CARRIER"/>
    <property type="match status" value="2"/>
</dbReference>
<evidence type="ECO:0000259" key="14">
    <source>
        <dbReference type="PROSITE" id="PS52019"/>
    </source>
</evidence>
<dbReference type="SMART" id="SM00823">
    <property type="entry name" value="PKS_PP"/>
    <property type="match status" value="2"/>
</dbReference>
<feature type="active site" description="Proton donor; for dehydratase activity" evidence="10">
    <location>
        <position position="1269"/>
    </location>
</feature>
<keyword evidence="6" id="KW-0597">Phosphoprotein</keyword>
<gene>
    <name evidence="15" type="ORF">PBLR_13664</name>
</gene>
<dbReference type="InterPro" id="IPR020806">
    <property type="entry name" value="PKS_PP-bd"/>
</dbReference>
<dbReference type="Proteomes" id="UP000304148">
    <property type="component" value="Chromosome"/>
</dbReference>
<feature type="active site" description="Proton acceptor; for dehydratase activity" evidence="10">
    <location>
        <position position="1108"/>
    </location>
</feature>
<dbReference type="SUPFAM" id="SSF51735">
    <property type="entry name" value="NAD(P)-binding Rossmann-fold domains"/>
    <property type="match status" value="2"/>
</dbReference>
<dbReference type="Pfam" id="PF14765">
    <property type="entry name" value="PS-DH"/>
    <property type="match status" value="2"/>
</dbReference>
<dbReference type="Pfam" id="PF21089">
    <property type="entry name" value="PKS_DH_N"/>
    <property type="match status" value="2"/>
</dbReference>
<comment type="pathway">
    <text evidence="3">Antibiotic biosynthesis; bacillaene biosynthesis.</text>
</comment>
<dbReference type="SUPFAM" id="SSF47336">
    <property type="entry name" value="ACP-like"/>
    <property type="match status" value="2"/>
</dbReference>
<dbReference type="SMART" id="SM00825">
    <property type="entry name" value="PKS_KS"/>
    <property type="match status" value="1"/>
</dbReference>
<evidence type="ECO:0000313" key="16">
    <source>
        <dbReference type="Proteomes" id="UP000304148"/>
    </source>
</evidence>
<dbReference type="InterPro" id="IPR018201">
    <property type="entry name" value="Ketoacyl_synth_AS"/>
</dbReference>
<keyword evidence="4" id="KW-0596">Phosphopantetheine</keyword>
<dbReference type="GO" id="GO:0031177">
    <property type="term" value="F:phosphopantetheine binding"/>
    <property type="evidence" value="ECO:0007669"/>
    <property type="project" value="InterPro"/>
</dbReference>
<keyword evidence="8" id="KW-0677">Repeat</keyword>
<evidence type="ECO:0000256" key="10">
    <source>
        <dbReference type="PROSITE-ProRule" id="PRU01363"/>
    </source>
</evidence>
<dbReference type="InterPro" id="IPR020807">
    <property type="entry name" value="PKS_DH"/>
</dbReference>
<keyword evidence="5" id="KW-0963">Cytoplasm</keyword>
<evidence type="ECO:0000256" key="7">
    <source>
        <dbReference type="ARBA" id="ARBA00022679"/>
    </source>
</evidence>
<feature type="domain" description="PKS/mFAS DH" evidence="14">
    <location>
        <begin position="1076"/>
        <end position="1347"/>
    </location>
</feature>
<dbReference type="PANTHER" id="PTHR43775:SF37">
    <property type="entry name" value="SI:DKEY-61P9.11"/>
    <property type="match status" value="1"/>
</dbReference>
<feature type="region of interest" description="C-terminal hotdog fold" evidence="10">
    <location>
        <begin position="152"/>
        <end position="294"/>
    </location>
</feature>
<dbReference type="InterPro" id="IPR042104">
    <property type="entry name" value="PKS_dehydratase_sf"/>
</dbReference>
<dbReference type="SMART" id="SM01294">
    <property type="entry name" value="PKS_PP_betabranch"/>
    <property type="match status" value="1"/>
</dbReference>
<evidence type="ECO:0000256" key="9">
    <source>
        <dbReference type="ARBA" id="ARBA00023268"/>
    </source>
</evidence>
<dbReference type="Pfam" id="PF08659">
    <property type="entry name" value="KR"/>
    <property type="match status" value="1"/>
</dbReference>
<dbReference type="InterPro" id="IPR014030">
    <property type="entry name" value="Ketoacyl_synth_N"/>
</dbReference>
<dbReference type="GO" id="GO:0006633">
    <property type="term" value="P:fatty acid biosynthetic process"/>
    <property type="evidence" value="ECO:0007669"/>
    <property type="project" value="InterPro"/>
</dbReference>
<feature type="active site" description="Proton donor; for dehydratase activity" evidence="10">
    <location>
        <position position="213"/>
    </location>
</feature>
<proteinExistence type="predicted"/>
<dbReference type="PROSITE" id="PS00012">
    <property type="entry name" value="PHOSPHOPANTETHEINE"/>
    <property type="match status" value="1"/>
</dbReference>
<dbReference type="InterPro" id="IPR049900">
    <property type="entry name" value="PKS_mFAS_DH"/>
</dbReference>
<evidence type="ECO:0000256" key="5">
    <source>
        <dbReference type="ARBA" id="ARBA00022490"/>
    </source>
</evidence>
<dbReference type="InterPro" id="IPR049551">
    <property type="entry name" value="PKS_DH_C"/>
</dbReference>
<dbReference type="PROSITE" id="PS00606">
    <property type="entry name" value="KS3_1"/>
    <property type="match status" value="1"/>
</dbReference>
<dbReference type="SUPFAM" id="SSF53335">
    <property type="entry name" value="S-adenosyl-L-methionine-dependent methyltransferases"/>
    <property type="match status" value="1"/>
</dbReference>
<dbReference type="Gene3D" id="3.40.50.720">
    <property type="entry name" value="NAD(P)-binding Rossmann-like Domain"/>
    <property type="match status" value="1"/>
</dbReference>
<dbReference type="PROSITE" id="PS52019">
    <property type="entry name" value="PKS_MFAS_DH"/>
    <property type="match status" value="2"/>
</dbReference>
<evidence type="ECO:0000259" key="13">
    <source>
        <dbReference type="PROSITE" id="PS52004"/>
    </source>
</evidence>
<dbReference type="SUPFAM" id="SSF53901">
    <property type="entry name" value="Thiolase-like"/>
    <property type="match status" value="1"/>
</dbReference>
<dbReference type="EMBL" id="LS992241">
    <property type="protein sequence ID" value="SYX85242.1"/>
    <property type="molecule type" value="Genomic_DNA"/>
</dbReference>
<dbReference type="InterPro" id="IPR029063">
    <property type="entry name" value="SAM-dependent_MTases_sf"/>
</dbReference>
<feature type="region of interest" description="C-terminal hotdog fold" evidence="10">
    <location>
        <begin position="1210"/>
        <end position="1347"/>
    </location>
</feature>
<dbReference type="GO" id="GO:0004315">
    <property type="term" value="F:3-oxoacyl-[acyl-carrier-protein] synthase activity"/>
    <property type="evidence" value="ECO:0007669"/>
    <property type="project" value="InterPro"/>
</dbReference>
<dbReference type="Pfam" id="PF22336">
    <property type="entry name" value="RhiE-like_linker"/>
    <property type="match status" value="1"/>
</dbReference>
<dbReference type="PROSITE" id="PS52004">
    <property type="entry name" value="KS3_2"/>
    <property type="match status" value="1"/>
</dbReference>
<evidence type="ECO:0000256" key="2">
    <source>
        <dbReference type="ARBA" id="ARBA00004496"/>
    </source>
</evidence>
<sequence>MDVKTVLERFEHKAFTKEEAQLRISSLNKGEFWLTFEYGEPYLQDHTVFGEQVLLGVTHCSLAIEAVNHVRHTFPLQFSRLLFQTPATVKSGESIDIRSRLTMGDDQKQKFTSLYKRSSEKTWTEAAVAEIERIEKIEPIQKNIAGVLDEPDRIMQGREIYEKLSKSPVCHGESLRTVEHVYIRDHVVLGRLCLSEEFISSEGKYIAHPALLDGAIVSSMCGIREARDGAFIPLFIKRVTAFAPLLQRCFSWSEVIKMNSELIETNIYVCDEEGNCLLMLEGVTCKRAESSALLDSSEKEANVAGIHRMINKTESTIVRSNASAEGDYHDPLRSNIEKYLTERVSCLLTEGKTIGDKSKNFMDMGIDSTRLIELARELEVELGIELYPTLFFEYQNILDLSTYFAKQYTEVMRSKLHVPESAASQIPEVGQKDRAAELPFSEPMLSTGSQTSSDDFERTYGAKELQKQSIERDIAVIGMSGMFAGSPDLPSFWNNIREGADLMQEIPQEHFDYRPWYDPIPYATDKMYCKWGSFIDDVDKFDAEFFNISPREAQMMDPQLRLLLQVLYGTMEDAGYAGRIRGTHTGMYVGACFQDYKDRLPQTVDPHSGTGNASTMLANRPSFYFNLLGPSVFIDTACSSSLVALHLACRALRNQECEMAFVAGTNLLLSSHHYRYFCSIGALSATGRCHTFDAAADGYVPGEGVGAVLLKPLQQALRDGDRVHAVIKGTAINHGGYTPSITAPSMLQEAKVIMDAWKDAEINPTSIGYIEAHGTGTKLGDPVEINALKEAFKPYAGQGEVFCAVGSAKAHIGHAEGAAGIAGLLKAILSLQHKEIPAMPRFHELNPYIKLESSPLYINREVIPWESVNGEPRRAGVSSFGFGGAYAHVVVEEYVSPSVDERQLHTLAPHVIVMSALNRDRLIEQAARLIAYVEKYNASLCIDDIAFTLQTGRQHMEERLAFVAADLTSLVSRLQAFTNGGGVEQGIHSGNVKQSGSSLELMLGGASGKDFIRSIQSHDETYKLAQLWVWGAQIDWYSLWPERVGKVVSLPTYPFAKKRHWAAEDQPQPHSSGSLLSIGNLHVERSMKESGLVFESVVAPEDSIMSDHLVHGLPTMPAAVFLDMASQAAALIAKGTEYQLMDVVLARVLTADTVPKKIEFVMKTSNAGTQFEVRSPGKHSEIHVQGLIGMQPSLKLRNSINLQERMEIADSTIEAEQLYDAFRNLGIQYGPFFESVRKIWIKGDQALCYLEAPEGGAGSFHQIHPSLLDGALQSIIGIFAAKGIIEPYLPFSIDELIWSHSIQGSAYALVTTAGKDKFDIELTDAQGNVGVHISGLRIRKARDPLASLLYVPKWERDPNEIPEHAATSRGKRILIAAAPGWERFSEALCQYHLDDRVVVFPLTHASLSEQQAGAYPFFSGEEAPEIIYFLVGFSDTQERVDAIGLVQSQEYGIIALYRLFRAWSKLGYLHQSVQLKVITNRAFAVEGDEASPFTGGIFGFVKSIAREYLNWNIHCLDVSLDLQNENEGERRSAAEAIVRENERYHGEIAFRNGKRYKRLLYPIVLPRAKKSAFKREGVYFIAGGAGGIGIELCRFLSRHYGAKLVLIGRRSIKELTTSTQSLINEFGADLLYLTADLANQEEMEEATATAKRRFGKIDGVIHSALVLKDCSLEALEEETLLEVMRPKAAGSIELYEIFKNEPLDFMLFFSSVQSFSGNAGQSNYAAACSFKDAIANYIREKVSYPVHIVNWGYWGSVGVVANDSYQKRLAEQGLYSIDPMEGMEAIVRTLAWNIPQLIAINADVNVIKGIGGKLDATVVVPAEQSASILHARLNISERPKMGTEHVRKSLQARGIINEFGQQMLMNAFQRMGVFLPDGEAVRADELQRKLGIIPQYSRLLEGLLQIAATAGHIEEQGTCLSGTSTATSLDELAKRKKQWCDLNPDIRPQLELIWECVRHYPEILTGQVPAENILFPGGSMELVGSVYQGNADSDYYNGVAAWALQRYVELRLPNLKQGSIIKILEIGAGTGGTSSRILPALQKHRDNLSYTYSDISKAFLKYGQETFGKGFPFVEFKLLNIEKEVLQQGFATGEYDVVIAANVLHATQNIERTLRHVKTLLKPNGWLVINEVTSRMDFLTMTFGLLEGWWLFKDDLRIPHSPLLSPACWKKQLSVQGFCGVTLLADAEEKMEHSQQVIIGESDGLYVVNNPEAIEISATGAALENVAPSTSRIEPPFHTPGQIERLEQPTQDTGRMSQAELQRYVANRLVLFLRMTLKLTDDDIKSEKQFTDYGVDSIMGLEFVKHINEEFGITMRTTALFDYGNVRDLSAYLCKEYGKLIAPQSKEGRHEGPQKSTNPLAEEAGERTQFELLQNLADGKMSGTEVLKLLEVSDGQR</sequence>
<dbReference type="Gene3D" id="3.10.129.110">
    <property type="entry name" value="Polyketide synthase dehydratase"/>
    <property type="match status" value="2"/>
</dbReference>
<accession>A0A383RF44</accession>
<feature type="region of interest" description="N-terminal hotdog fold" evidence="10">
    <location>
        <begin position="12"/>
        <end position="138"/>
    </location>
</feature>
<reference evidence="16" key="1">
    <citation type="submission" date="2018-08" db="EMBL/GenBank/DDBJ databases">
        <authorList>
            <person name="Chevrot R."/>
        </authorList>
    </citation>
    <scope>NUCLEOTIDE SEQUENCE [LARGE SCALE GENOMIC DNA]</scope>
</reference>
<dbReference type="InterPro" id="IPR050091">
    <property type="entry name" value="PKS_NRPS_Biosynth_Enz"/>
</dbReference>
<evidence type="ECO:0000256" key="6">
    <source>
        <dbReference type="ARBA" id="ARBA00022553"/>
    </source>
</evidence>
<name>A0A383RF44_PAEAL</name>
<dbReference type="FunFam" id="3.40.47.10:FF:000019">
    <property type="entry name" value="Polyketide synthase type I"/>
    <property type="match status" value="1"/>
</dbReference>
<feature type="active site" description="Proton acceptor; for dehydratase activity" evidence="10">
    <location>
        <position position="46"/>
    </location>
</feature>
<dbReference type="Pfam" id="PF00550">
    <property type="entry name" value="PP-binding"/>
    <property type="match status" value="2"/>
</dbReference>
<dbReference type="InterPro" id="IPR013968">
    <property type="entry name" value="PKS_KR"/>
</dbReference>
<comment type="function">
    <text evidence="1">Involved in some intermediate steps for the synthesis of the antibiotic polyketide bacillaene which is involved in secondary metabolism.</text>
</comment>
<keyword evidence="9" id="KW-0511">Multifunctional enzyme</keyword>
<feature type="domain" description="Carrier" evidence="12">
    <location>
        <begin position="331"/>
        <end position="408"/>
    </location>
</feature>
<dbReference type="GO" id="GO:0005737">
    <property type="term" value="C:cytoplasm"/>
    <property type="evidence" value="ECO:0007669"/>
    <property type="project" value="UniProtKB-SubCell"/>
</dbReference>
<evidence type="ECO:0000256" key="11">
    <source>
        <dbReference type="SAM" id="MobiDB-lite"/>
    </source>
</evidence>
<dbReference type="InterPro" id="IPR036291">
    <property type="entry name" value="NAD(P)-bd_dom_sf"/>
</dbReference>
<dbReference type="Gene3D" id="3.40.47.10">
    <property type="match status" value="1"/>
</dbReference>
<dbReference type="InterPro" id="IPR054514">
    <property type="entry name" value="RhiE-like_linker"/>
</dbReference>
<dbReference type="InterPro" id="IPR036736">
    <property type="entry name" value="ACP-like_sf"/>
</dbReference>
<feature type="domain" description="PKS/mFAS DH" evidence="14">
    <location>
        <begin position="12"/>
        <end position="294"/>
    </location>
</feature>
<dbReference type="InterPro" id="IPR020841">
    <property type="entry name" value="PKS_Beta-ketoAc_synthase_dom"/>
</dbReference>
<dbReference type="Pfam" id="PF02801">
    <property type="entry name" value="Ketoacyl-synt_C"/>
    <property type="match status" value="1"/>
</dbReference>
<dbReference type="InterPro" id="IPR057326">
    <property type="entry name" value="KR_dom"/>
</dbReference>
<evidence type="ECO:0000256" key="8">
    <source>
        <dbReference type="ARBA" id="ARBA00022737"/>
    </source>
</evidence>
<feature type="region of interest" description="Disordered" evidence="11">
    <location>
        <begin position="2344"/>
        <end position="2364"/>
    </location>
</feature>
<evidence type="ECO:0000313" key="15">
    <source>
        <dbReference type="EMBL" id="SYX85242.1"/>
    </source>
</evidence>
<organism evidence="15 16">
    <name type="scientific">Paenibacillus alvei</name>
    <name type="common">Bacillus alvei</name>
    <dbReference type="NCBI Taxonomy" id="44250"/>
    <lineage>
        <taxon>Bacteria</taxon>
        <taxon>Bacillati</taxon>
        <taxon>Bacillota</taxon>
        <taxon>Bacilli</taxon>
        <taxon>Bacillales</taxon>
        <taxon>Paenibacillaceae</taxon>
        <taxon>Paenibacillus</taxon>
    </lineage>
</organism>
<dbReference type="SMART" id="SM00826">
    <property type="entry name" value="PKS_DH"/>
    <property type="match status" value="1"/>
</dbReference>
<protein>
    <submittedName>
        <fullName evidence="15">Uncharacterized protein</fullName>
    </submittedName>
</protein>
<dbReference type="CDD" id="cd08953">
    <property type="entry name" value="KR_2_SDR_x"/>
    <property type="match status" value="1"/>
</dbReference>
<dbReference type="UniPathway" id="UPA01003"/>
<dbReference type="Pfam" id="PF00109">
    <property type="entry name" value="ketoacyl-synt"/>
    <property type="match status" value="1"/>
</dbReference>
<dbReference type="InterPro" id="IPR014031">
    <property type="entry name" value="Ketoacyl_synth_C"/>
</dbReference>
<evidence type="ECO:0000256" key="1">
    <source>
        <dbReference type="ARBA" id="ARBA00003299"/>
    </source>
</evidence>
<dbReference type="InterPro" id="IPR006162">
    <property type="entry name" value="Ppantetheine_attach_site"/>
</dbReference>
<dbReference type="Pfam" id="PF08242">
    <property type="entry name" value="Methyltransf_12"/>
    <property type="match status" value="1"/>
</dbReference>
<dbReference type="Gene3D" id="3.40.50.150">
    <property type="entry name" value="Vaccinia Virus protein VP39"/>
    <property type="match status" value="1"/>
</dbReference>
<dbReference type="InterPro" id="IPR009081">
    <property type="entry name" value="PP-bd_ACP"/>
</dbReference>
<evidence type="ECO:0000256" key="3">
    <source>
        <dbReference type="ARBA" id="ARBA00004789"/>
    </source>
</evidence>
<dbReference type="GO" id="GO:0004312">
    <property type="term" value="F:fatty acid synthase activity"/>
    <property type="evidence" value="ECO:0007669"/>
    <property type="project" value="TreeGrafter"/>
</dbReference>
<dbReference type="CDD" id="cd02440">
    <property type="entry name" value="AdoMet_MTases"/>
    <property type="match status" value="1"/>
</dbReference>
<feature type="domain" description="Ketosynthase family 3 (KS3)" evidence="13">
    <location>
        <begin position="471"/>
        <end position="893"/>
    </location>
</feature>
<dbReference type="Gene3D" id="1.10.1200.10">
    <property type="entry name" value="ACP-like"/>
    <property type="match status" value="2"/>
</dbReference>
<dbReference type="InterPro" id="IPR049552">
    <property type="entry name" value="PKS_DH_N"/>
</dbReference>
<dbReference type="Gene3D" id="1.10.1240.100">
    <property type="match status" value="1"/>
</dbReference>